<feature type="region of interest" description="Disordered" evidence="2">
    <location>
        <begin position="1"/>
        <end position="52"/>
    </location>
</feature>
<evidence type="ECO:0000313" key="4">
    <source>
        <dbReference type="Proteomes" id="UP000182658"/>
    </source>
</evidence>
<evidence type="ECO:0000313" key="3">
    <source>
        <dbReference type="EMBL" id="OIW24933.1"/>
    </source>
</evidence>
<organism evidence="3 4">
    <name type="scientific">Coniochaeta ligniaria NRRL 30616</name>
    <dbReference type="NCBI Taxonomy" id="1408157"/>
    <lineage>
        <taxon>Eukaryota</taxon>
        <taxon>Fungi</taxon>
        <taxon>Dikarya</taxon>
        <taxon>Ascomycota</taxon>
        <taxon>Pezizomycotina</taxon>
        <taxon>Sordariomycetes</taxon>
        <taxon>Sordariomycetidae</taxon>
        <taxon>Coniochaetales</taxon>
        <taxon>Coniochaetaceae</taxon>
        <taxon>Coniochaeta</taxon>
    </lineage>
</organism>
<evidence type="ECO:0000256" key="2">
    <source>
        <dbReference type="SAM" id="MobiDB-lite"/>
    </source>
</evidence>
<accession>A0A1J7IBX0</accession>
<name>A0A1J7IBX0_9PEZI</name>
<dbReference type="EMBL" id="KV875102">
    <property type="protein sequence ID" value="OIW24933.1"/>
    <property type="molecule type" value="Genomic_DNA"/>
</dbReference>
<feature type="compositionally biased region" description="Polar residues" evidence="2">
    <location>
        <begin position="1"/>
        <end position="29"/>
    </location>
</feature>
<dbReference type="InParanoid" id="A0A1J7IBX0"/>
<gene>
    <name evidence="3" type="ORF">CONLIGDRAFT_690586</name>
</gene>
<reference evidence="3 4" key="1">
    <citation type="submission" date="2016-10" db="EMBL/GenBank/DDBJ databases">
        <title>Draft genome sequence of Coniochaeta ligniaria NRRL30616, a lignocellulolytic fungus for bioabatement of inhibitors in plant biomass hydrolysates.</title>
        <authorList>
            <consortium name="DOE Joint Genome Institute"/>
            <person name="Jimenez D.J."/>
            <person name="Hector R.E."/>
            <person name="Riley R."/>
            <person name="Sun H."/>
            <person name="Grigoriev I.V."/>
            <person name="Van Elsas J.D."/>
            <person name="Nichols N.N."/>
        </authorList>
    </citation>
    <scope>NUCLEOTIDE SEQUENCE [LARGE SCALE GENOMIC DNA]</scope>
    <source>
        <strain evidence="3 4">NRRL 30616</strain>
    </source>
</reference>
<evidence type="ECO:0000256" key="1">
    <source>
        <dbReference type="SAM" id="Coils"/>
    </source>
</evidence>
<feature type="region of interest" description="Disordered" evidence="2">
    <location>
        <begin position="133"/>
        <end position="154"/>
    </location>
</feature>
<protein>
    <submittedName>
        <fullName evidence="3">Uncharacterized protein</fullName>
    </submittedName>
</protein>
<feature type="coiled-coil region" evidence="1">
    <location>
        <begin position="55"/>
        <end position="82"/>
    </location>
</feature>
<dbReference type="AlphaFoldDB" id="A0A1J7IBX0"/>
<sequence length="154" mass="17562">MQSAKYHSKTSQASMSTTHFASPTGVSNDSKVDVQLGLPPLPSSTSSTNCQNALADDLKKNVKEQKAEIVHLQNEVDKYIEDEQLRIQHDASNIIVISGRSAKRRRYLRYLLEDLYEEKDRLKNLEGQLARALQPTLKETEDEGHQSKKRKLRR</sequence>
<keyword evidence="4" id="KW-1185">Reference proteome</keyword>
<dbReference type="Proteomes" id="UP000182658">
    <property type="component" value="Unassembled WGS sequence"/>
</dbReference>
<keyword evidence="1" id="KW-0175">Coiled coil</keyword>
<proteinExistence type="predicted"/>